<accession>A0A518GGU4</accession>
<dbReference type="InterPro" id="IPR001697">
    <property type="entry name" value="Pyr_Knase"/>
</dbReference>
<evidence type="ECO:0000259" key="15">
    <source>
        <dbReference type="Pfam" id="PF00224"/>
    </source>
</evidence>
<evidence type="ECO:0000256" key="4">
    <source>
        <dbReference type="ARBA" id="ARBA00012142"/>
    </source>
</evidence>
<protein>
    <recommendedName>
        <fullName evidence="4 13">Pyruvate kinase</fullName>
        <ecNumber evidence="4 13">2.7.1.40</ecNumber>
    </recommendedName>
</protein>
<name>A0A518GGU4_9BACT</name>
<gene>
    <name evidence="17" type="primary">pyk</name>
    <name evidence="17" type="ORF">Q31a_61710</name>
</gene>
<dbReference type="InterPro" id="IPR015795">
    <property type="entry name" value="Pyrv_Knase_C"/>
</dbReference>
<comment type="similarity">
    <text evidence="3 14">Belongs to the pyruvate kinase family.</text>
</comment>
<dbReference type="GO" id="GO:0016301">
    <property type="term" value="F:kinase activity"/>
    <property type="evidence" value="ECO:0007669"/>
    <property type="project" value="UniProtKB-KW"/>
</dbReference>
<dbReference type="UniPathway" id="UPA00109">
    <property type="reaction ID" value="UER00188"/>
</dbReference>
<keyword evidence="6" id="KW-0479">Metal-binding</keyword>
<evidence type="ECO:0000256" key="13">
    <source>
        <dbReference type="NCBIfam" id="TIGR01064"/>
    </source>
</evidence>
<dbReference type="NCBIfam" id="NF004491">
    <property type="entry name" value="PRK05826.1"/>
    <property type="match status" value="1"/>
</dbReference>
<proteinExistence type="inferred from homology"/>
<dbReference type="SUPFAM" id="SSF51621">
    <property type="entry name" value="Phosphoenolpyruvate/pyruvate domain"/>
    <property type="match status" value="1"/>
</dbReference>
<dbReference type="Proteomes" id="UP000318017">
    <property type="component" value="Chromosome"/>
</dbReference>
<dbReference type="InterPro" id="IPR018209">
    <property type="entry name" value="Pyrv_Knase_AS"/>
</dbReference>
<evidence type="ECO:0000256" key="3">
    <source>
        <dbReference type="ARBA" id="ARBA00008663"/>
    </source>
</evidence>
<dbReference type="PROSITE" id="PS00110">
    <property type="entry name" value="PYRUVATE_KINASE"/>
    <property type="match status" value="1"/>
</dbReference>
<sequence length="488" mass="52892">MDAPRPNLNEARTKIVATVGPACNSVEKLVELVEHGVDIFRINTGHGKIPDFEKVLDMVRQVRVITNFPVAVLLDLSGPKIRLGQLAVEALELEVGDVVEFVRGSVSELPHQLCCSYGKLLDEVKVGDRIMLADGIISLLVTSKTKDTAGCKVLTAGTVRSRQGVNLPGVTLSVSSMRPEDIENAMWGARNEIDFISLSFVRTPQDVLSLKDLLASLDSTALVIAKIEKREALECLEAIVEASDGIMVARGDLGVEIDVAETPVAQKRIIQVCKDRMKPVIVATQMLESMHENSRPTRAEASDVANAILDGADACMLSGETAIGKYPVLAVDTMDRIMLHTEQLLKDSPPGGRARKSDRVHPITSAVTHSAANIAEAINAKLVVVASRSGGTAWVKAKQRNFVPTLGVSSNLATLRRMCLFWGIMPHLVESFEDPRKLIEEVIQWGRAQHFLNVGDHVVFVTGTGVINNTHNLLVVHEVSGDPLVKDA</sequence>
<evidence type="ECO:0000259" key="16">
    <source>
        <dbReference type="Pfam" id="PF02887"/>
    </source>
</evidence>
<dbReference type="Pfam" id="PF00224">
    <property type="entry name" value="PK"/>
    <property type="match status" value="1"/>
</dbReference>
<dbReference type="PRINTS" id="PR01050">
    <property type="entry name" value="PYRUVTKNASE"/>
</dbReference>
<keyword evidence="11 14" id="KW-0324">Glycolysis</keyword>
<evidence type="ECO:0000256" key="1">
    <source>
        <dbReference type="ARBA" id="ARBA00001958"/>
    </source>
</evidence>
<dbReference type="InterPro" id="IPR015793">
    <property type="entry name" value="Pyrv_Knase_brl"/>
</dbReference>
<dbReference type="GO" id="GO:0004743">
    <property type="term" value="F:pyruvate kinase activity"/>
    <property type="evidence" value="ECO:0007669"/>
    <property type="project" value="UniProtKB-UniRule"/>
</dbReference>
<evidence type="ECO:0000256" key="7">
    <source>
        <dbReference type="ARBA" id="ARBA00022741"/>
    </source>
</evidence>
<keyword evidence="10 14" id="KW-0460">Magnesium</keyword>
<feature type="domain" description="Pyruvate kinase barrel" evidence="15">
    <location>
        <begin position="12"/>
        <end position="331"/>
    </location>
</feature>
<feature type="domain" description="Pyruvate kinase C-terminal" evidence="16">
    <location>
        <begin position="366"/>
        <end position="477"/>
    </location>
</feature>
<keyword evidence="18" id="KW-1185">Reference proteome</keyword>
<comment type="pathway">
    <text evidence="2 14">Carbohydrate degradation; glycolysis; pyruvate from D-glyceraldehyde 3-phosphate: step 5/5.</text>
</comment>
<dbReference type="AlphaFoldDB" id="A0A518GGU4"/>
<evidence type="ECO:0000256" key="9">
    <source>
        <dbReference type="ARBA" id="ARBA00022840"/>
    </source>
</evidence>
<keyword evidence="5 14" id="KW-0808">Transferase</keyword>
<dbReference type="InterPro" id="IPR040442">
    <property type="entry name" value="Pyrv_kinase-like_dom_sf"/>
</dbReference>
<dbReference type="Gene3D" id="3.40.1380.20">
    <property type="entry name" value="Pyruvate kinase, C-terminal domain"/>
    <property type="match status" value="1"/>
</dbReference>
<dbReference type="SUPFAM" id="SSF50800">
    <property type="entry name" value="PK beta-barrel domain-like"/>
    <property type="match status" value="1"/>
</dbReference>
<dbReference type="FunFam" id="2.40.33.10:FF:000001">
    <property type="entry name" value="Pyruvate kinase"/>
    <property type="match status" value="1"/>
</dbReference>
<dbReference type="Pfam" id="PF02887">
    <property type="entry name" value="PK_C"/>
    <property type="match status" value="1"/>
</dbReference>
<dbReference type="Gene3D" id="3.20.20.60">
    <property type="entry name" value="Phosphoenolpyruvate-binding domains"/>
    <property type="match status" value="1"/>
</dbReference>
<dbReference type="OrthoDB" id="9812123at2"/>
<dbReference type="NCBIfam" id="TIGR01064">
    <property type="entry name" value="pyruv_kin"/>
    <property type="match status" value="1"/>
</dbReference>
<evidence type="ECO:0000256" key="12">
    <source>
        <dbReference type="ARBA" id="ARBA00023317"/>
    </source>
</evidence>
<dbReference type="PANTHER" id="PTHR11817">
    <property type="entry name" value="PYRUVATE KINASE"/>
    <property type="match status" value="1"/>
</dbReference>
<dbReference type="Gene3D" id="2.40.33.10">
    <property type="entry name" value="PK beta-barrel domain-like"/>
    <property type="match status" value="1"/>
</dbReference>
<evidence type="ECO:0000256" key="14">
    <source>
        <dbReference type="RuleBase" id="RU000504"/>
    </source>
</evidence>
<dbReference type="NCBIfam" id="NF004978">
    <property type="entry name" value="PRK06354.1"/>
    <property type="match status" value="1"/>
</dbReference>
<evidence type="ECO:0000256" key="11">
    <source>
        <dbReference type="ARBA" id="ARBA00023152"/>
    </source>
</evidence>
<comment type="catalytic activity">
    <reaction evidence="14">
        <text>pyruvate + ATP = phosphoenolpyruvate + ADP + H(+)</text>
        <dbReference type="Rhea" id="RHEA:18157"/>
        <dbReference type="ChEBI" id="CHEBI:15361"/>
        <dbReference type="ChEBI" id="CHEBI:15378"/>
        <dbReference type="ChEBI" id="CHEBI:30616"/>
        <dbReference type="ChEBI" id="CHEBI:58702"/>
        <dbReference type="ChEBI" id="CHEBI:456216"/>
        <dbReference type="EC" id="2.7.1.40"/>
    </reaction>
</comment>
<dbReference type="InterPro" id="IPR015806">
    <property type="entry name" value="Pyrv_Knase_insert_dom_sf"/>
</dbReference>
<evidence type="ECO:0000256" key="6">
    <source>
        <dbReference type="ARBA" id="ARBA00022723"/>
    </source>
</evidence>
<dbReference type="GO" id="GO:0030955">
    <property type="term" value="F:potassium ion binding"/>
    <property type="evidence" value="ECO:0007669"/>
    <property type="project" value="UniProtKB-UniRule"/>
</dbReference>
<dbReference type="InterPro" id="IPR011037">
    <property type="entry name" value="Pyrv_Knase-like_insert_dom_sf"/>
</dbReference>
<evidence type="ECO:0000313" key="18">
    <source>
        <dbReference type="Proteomes" id="UP000318017"/>
    </source>
</evidence>
<evidence type="ECO:0000256" key="10">
    <source>
        <dbReference type="ARBA" id="ARBA00022842"/>
    </source>
</evidence>
<evidence type="ECO:0000256" key="5">
    <source>
        <dbReference type="ARBA" id="ARBA00022679"/>
    </source>
</evidence>
<dbReference type="GO" id="GO:0005524">
    <property type="term" value="F:ATP binding"/>
    <property type="evidence" value="ECO:0007669"/>
    <property type="project" value="UniProtKB-KW"/>
</dbReference>
<evidence type="ECO:0000313" key="17">
    <source>
        <dbReference type="EMBL" id="QDV27778.1"/>
    </source>
</evidence>
<keyword evidence="7" id="KW-0547">Nucleotide-binding</keyword>
<keyword evidence="9" id="KW-0067">ATP-binding</keyword>
<evidence type="ECO:0000256" key="2">
    <source>
        <dbReference type="ARBA" id="ARBA00004997"/>
    </source>
</evidence>
<reference evidence="17 18" key="1">
    <citation type="submission" date="2019-02" db="EMBL/GenBank/DDBJ databases">
        <title>Deep-cultivation of Planctomycetes and their phenomic and genomic characterization uncovers novel biology.</title>
        <authorList>
            <person name="Wiegand S."/>
            <person name="Jogler M."/>
            <person name="Boedeker C."/>
            <person name="Pinto D."/>
            <person name="Vollmers J."/>
            <person name="Rivas-Marin E."/>
            <person name="Kohn T."/>
            <person name="Peeters S.H."/>
            <person name="Heuer A."/>
            <person name="Rast P."/>
            <person name="Oberbeckmann S."/>
            <person name="Bunk B."/>
            <person name="Jeske O."/>
            <person name="Meyerdierks A."/>
            <person name="Storesund J.E."/>
            <person name="Kallscheuer N."/>
            <person name="Luecker S."/>
            <person name="Lage O.M."/>
            <person name="Pohl T."/>
            <person name="Merkel B.J."/>
            <person name="Hornburger P."/>
            <person name="Mueller R.-W."/>
            <person name="Bruemmer F."/>
            <person name="Labrenz M."/>
            <person name="Spormann A.M."/>
            <person name="Op den Camp H."/>
            <person name="Overmann J."/>
            <person name="Amann R."/>
            <person name="Jetten M.S.M."/>
            <person name="Mascher T."/>
            <person name="Medema M.H."/>
            <person name="Devos D.P."/>
            <person name="Kaster A.-K."/>
            <person name="Ovreas L."/>
            <person name="Rohde M."/>
            <person name="Galperin M.Y."/>
            <person name="Jogler C."/>
        </authorList>
    </citation>
    <scope>NUCLEOTIDE SEQUENCE [LARGE SCALE GENOMIC DNA]</scope>
    <source>
        <strain evidence="17 18">Q31a</strain>
    </source>
</reference>
<dbReference type="InterPro" id="IPR015813">
    <property type="entry name" value="Pyrv/PenolPyrv_kinase-like_dom"/>
</dbReference>
<dbReference type="GO" id="GO:0000287">
    <property type="term" value="F:magnesium ion binding"/>
    <property type="evidence" value="ECO:0007669"/>
    <property type="project" value="UniProtKB-UniRule"/>
</dbReference>
<dbReference type="RefSeq" id="WP_145085681.1">
    <property type="nucleotide sequence ID" value="NZ_CP036298.1"/>
</dbReference>
<evidence type="ECO:0000256" key="8">
    <source>
        <dbReference type="ARBA" id="ARBA00022777"/>
    </source>
</evidence>
<comment type="cofactor">
    <cofactor evidence="1">
        <name>K(+)</name>
        <dbReference type="ChEBI" id="CHEBI:29103"/>
    </cofactor>
</comment>
<dbReference type="InterPro" id="IPR036918">
    <property type="entry name" value="Pyrv_Knase_C_sf"/>
</dbReference>
<dbReference type="EMBL" id="CP036298">
    <property type="protein sequence ID" value="QDV27778.1"/>
    <property type="molecule type" value="Genomic_DNA"/>
</dbReference>
<dbReference type="EC" id="2.7.1.40" evidence="4 13"/>
<keyword evidence="8 14" id="KW-0418">Kinase</keyword>
<organism evidence="17 18">
    <name type="scientific">Aureliella helgolandensis</name>
    <dbReference type="NCBI Taxonomy" id="2527968"/>
    <lineage>
        <taxon>Bacteria</taxon>
        <taxon>Pseudomonadati</taxon>
        <taxon>Planctomycetota</taxon>
        <taxon>Planctomycetia</taxon>
        <taxon>Pirellulales</taxon>
        <taxon>Pirellulaceae</taxon>
        <taxon>Aureliella</taxon>
    </lineage>
</organism>
<keyword evidence="12 17" id="KW-0670">Pyruvate</keyword>
<dbReference type="KEGG" id="ahel:Q31a_61710"/>
<dbReference type="SUPFAM" id="SSF52935">
    <property type="entry name" value="PK C-terminal domain-like"/>
    <property type="match status" value="1"/>
</dbReference>